<dbReference type="GO" id="GO:0016491">
    <property type="term" value="F:oxidoreductase activity"/>
    <property type="evidence" value="ECO:0007669"/>
    <property type="project" value="UniProtKB-KW"/>
</dbReference>
<dbReference type="KEGG" id="slr:L21SP2_0525"/>
<keyword evidence="4" id="KW-0408">Iron</keyword>
<dbReference type="Gene3D" id="3.50.50.60">
    <property type="entry name" value="FAD/NAD(P)-binding domain"/>
    <property type="match status" value="1"/>
</dbReference>
<gene>
    <name evidence="6" type="ORF">L21SP2_0525</name>
</gene>
<dbReference type="SUPFAM" id="SSF51905">
    <property type="entry name" value="FAD/NAD(P)-binding domain"/>
    <property type="match status" value="1"/>
</dbReference>
<sequence length="510" mass="55685">MQTDIAVIGGSASGVAAAIQAARMGCRVHILEEGPWVGGMLSAAGVSAIDGNHELPSGLWGEFRSRLREHYGGPGALETGWVSNTQFNPRTAENILRSMLEAEPGIQLHTGCSIDSMEQVSEQGRIRIASIQFTGSDGQSCLLRPETLILADEFGDSVEMAGLEWHGGLEGRTAYGESIGPEHPLKHPQDLTWTATLEAKGELEFSHTSPSSVLSGEFAGLLGNPEISWERFLNYGKLPGKYYMLNWPIAGNDLYGDYFSPGARPDMFRRAREKTLRLIKLINSQLISGEIVPAEHIYPLTETNDYTPGLALIPYIRESKRIYGLQTLALNDILEPDSSPLTTFAIASGDYPLDHHRSQDPDDPEIRFPRIPPFSLPYGSLIPRDGVNILAAEKSVSVSGLVNGCTRLQPVVMQAGQAAGAAAALCVRQNTTPAQINVRELQSELLDGGVYLMPSHNLAPDDNRFKKIQKVLLTGGGILRRESVNWANRGYVDNPDSLFKKEIPWNSLFL</sequence>
<proteinExistence type="predicted"/>
<evidence type="ECO:0000256" key="5">
    <source>
        <dbReference type="ARBA" id="ARBA00023014"/>
    </source>
</evidence>
<reference evidence="6 7" key="1">
    <citation type="journal article" date="2015" name="Stand. Genomic Sci.">
        <title>Complete genome sequence and description of Salinispira pacifica gen. nov., sp. nov., a novel spirochaete isolated form a hypersaline microbial mat.</title>
        <authorList>
            <person name="Ben Hania W."/>
            <person name="Joseph M."/>
            <person name="Schumann P."/>
            <person name="Bunk B."/>
            <person name="Fiebig A."/>
            <person name="Sproer C."/>
            <person name="Klenk H.P."/>
            <person name="Fardeau M.L."/>
            <person name="Spring S."/>
        </authorList>
    </citation>
    <scope>NUCLEOTIDE SEQUENCE [LARGE SCALE GENOMIC DNA]</scope>
    <source>
        <strain evidence="6 7">L21-RPul-D2</strain>
    </source>
</reference>
<evidence type="ECO:0000313" key="7">
    <source>
        <dbReference type="Proteomes" id="UP000018680"/>
    </source>
</evidence>
<keyword evidence="1" id="KW-0004">4Fe-4S</keyword>
<dbReference type="eggNOG" id="COG0644">
    <property type="taxonomic scope" value="Bacteria"/>
</dbReference>
<evidence type="ECO:0000313" key="6">
    <source>
        <dbReference type="EMBL" id="AHC13957.1"/>
    </source>
</evidence>
<dbReference type="GO" id="GO:0046872">
    <property type="term" value="F:metal ion binding"/>
    <property type="evidence" value="ECO:0007669"/>
    <property type="project" value="UniProtKB-KW"/>
</dbReference>
<dbReference type="PANTHER" id="PTHR43498">
    <property type="entry name" value="FERREDOXIN:COB-COM HETERODISULFIDE REDUCTASE SUBUNIT A"/>
    <property type="match status" value="1"/>
</dbReference>
<protein>
    <recommendedName>
        <fullName evidence="8">FAD-dependent oxidoreductase</fullName>
    </recommendedName>
</protein>
<dbReference type="HOGENOM" id="CLU_029779_0_0_12"/>
<dbReference type="InterPro" id="IPR039650">
    <property type="entry name" value="HdrA-like"/>
</dbReference>
<evidence type="ECO:0000256" key="2">
    <source>
        <dbReference type="ARBA" id="ARBA00022723"/>
    </source>
</evidence>
<keyword evidence="5" id="KW-0411">Iron-sulfur</keyword>
<evidence type="ECO:0000256" key="3">
    <source>
        <dbReference type="ARBA" id="ARBA00023002"/>
    </source>
</evidence>
<dbReference type="AlphaFoldDB" id="V5WDU4"/>
<dbReference type="EMBL" id="CP006939">
    <property type="protein sequence ID" value="AHC13957.1"/>
    <property type="molecule type" value="Genomic_DNA"/>
</dbReference>
<dbReference type="GO" id="GO:0051539">
    <property type="term" value="F:4 iron, 4 sulfur cluster binding"/>
    <property type="evidence" value="ECO:0007669"/>
    <property type="project" value="UniProtKB-KW"/>
</dbReference>
<dbReference type="Pfam" id="PF12831">
    <property type="entry name" value="FAD_oxidored"/>
    <property type="match status" value="1"/>
</dbReference>
<dbReference type="InterPro" id="IPR036188">
    <property type="entry name" value="FAD/NAD-bd_sf"/>
</dbReference>
<dbReference type="PANTHER" id="PTHR43498:SF1">
    <property type="entry name" value="COB--COM HETERODISULFIDE REDUCTASE IRON-SULFUR SUBUNIT A"/>
    <property type="match status" value="1"/>
</dbReference>
<keyword evidence="2" id="KW-0479">Metal-binding</keyword>
<evidence type="ECO:0000256" key="4">
    <source>
        <dbReference type="ARBA" id="ARBA00023004"/>
    </source>
</evidence>
<accession>V5WDU4</accession>
<name>V5WDU4_9SPIO</name>
<organism evidence="6 7">
    <name type="scientific">Salinispira pacifica</name>
    <dbReference type="NCBI Taxonomy" id="1307761"/>
    <lineage>
        <taxon>Bacteria</taxon>
        <taxon>Pseudomonadati</taxon>
        <taxon>Spirochaetota</taxon>
        <taxon>Spirochaetia</taxon>
        <taxon>Spirochaetales</taxon>
        <taxon>Spirochaetaceae</taxon>
        <taxon>Salinispira</taxon>
    </lineage>
</organism>
<evidence type="ECO:0008006" key="8">
    <source>
        <dbReference type="Google" id="ProtNLM"/>
    </source>
</evidence>
<keyword evidence="7" id="KW-1185">Reference proteome</keyword>
<keyword evidence="3" id="KW-0560">Oxidoreductase</keyword>
<dbReference type="Proteomes" id="UP000018680">
    <property type="component" value="Chromosome"/>
</dbReference>
<dbReference type="PATRIC" id="fig|1307761.3.peg.526"/>
<dbReference type="STRING" id="1307761.L21SP2_0525"/>
<evidence type="ECO:0000256" key="1">
    <source>
        <dbReference type="ARBA" id="ARBA00022485"/>
    </source>
</evidence>